<evidence type="ECO:0000259" key="1">
    <source>
        <dbReference type="Pfam" id="PF13280"/>
    </source>
</evidence>
<dbReference type="InterPro" id="IPR051534">
    <property type="entry name" value="CBASS_pafABC_assoc_protein"/>
</dbReference>
<dbReference type="Pfam" id="PF13280">
    <property type="entry name" value="WYL"/>
    <property type="match status" value="1"/>
</dbReference>
<dbReference type="AlphaFoldDB" id="Q4QKM0"/>
<dbReference type="PANTHER" id="PTHR34580:SF1">
    <property type="entry name" value="PROTEIN PAFC"/>
    <property type="match status" value="1"/>
</dbReference>
<dbReference type="KEGG" id="hit:NTHI1628"/>
<dbReference type="Proteomes" id="UP000002525">
    <property type="component" value="Chromosome"/>
</dbReference>
<dbReference type="PANTHER" id="PTHR34580">
    <property type="match status" value="1"/>
</dbReference>
<dbReference type="HOGENOM" id="CLU_041141_0_2_6"/>
<dbReference type="EMBL" id="CP000057">
    <property type="protein sequence ID" value="AAX88427.1"/>
    <property type="molecule type" value="Genomic_DNA"/>
</dbReference>
<evidence type="ECO:0000313" key="2">
    <source>
        <dbReference type="EMBL" id="AAX88427.1"/>
    </source>
</evidence>
<evidence type="ECO:0000313" key="3">
    <source>
        <dbReference type="Proteomes" id="UP000002525"/>
    </source>
</evidence>
<dbReference type="PROSITE" id="PS52050">
    <property type="entry name" value="WYL"/>
    <property type="match status" value="1"/>
</dbReference>
<accession>Q4QKM0</accession>
<proteinExistence type="predicted"/>
<organism evidence="2 3">
    <name type="scientific">Haemophilus influenzae (strain 86-028NP)</name>
    <dbReference type="NCBI Taxonomy" id="281310"/>
    <lineage>
        <taxon>Bacteria</taxon>
        <taxon>Pseudomonadati</taxon>
        <taxon>Pseudomonadota</taxon>
        <taxon>Gammaproteobacteria</taxon>
        <taxon>Pasteurellales</taxon>
        <taxon>Pasteurellaceae</taxon>
        <taxon>Haemophilus</taxon>
    </lineage>
</organism>
<gene>
    <name evidence="2" type="ordered locus">NTHI1628</name>
</gene>
<feature type="domain" description="WYL" evidence="1">
    <location>
        <begin position="173"/>
        <end position="240"/>
    </location>
</feature>
<reference evidence="2 3" key="1">
    <citation type="journal article" date="2005" name="J. Bacteriol.">
        <title>Genomic sequence of an otitis media isolate of nontypeable Haemophilus influenzae: comparative study with H. influenzae serotype d, strain KW20.</title>
        <authorList>
            <person name="Harrison A."/>
            <person name="Dyer D.W."/>
            <person name="Gillaspy A."/>
            <person name="Ray W.C."/>
            <person name="Mungur R."/>
            <person name="Carson M.B."/>
            <person name="Zhong H."/>
            <person name="Gipson J."/>
            <person name="Gipson M."/>
            <person name="Johnson L.S."/>
            <person name="Lewis L."/>
            <person name="Bakaletz L.O."/>
            <person name="Munson R.S.Jr."/>
        </authorList>
    </citation>
    <scope>NUCLEOTIDE SEQUENCE [LARGE SCALE GENOMIC DNA]</scope>
    <source>
        <strain evidence="2 3">86-028NP</strain>
    </source>
</reference>
<protein>
    <recommendedName>
        <fullName evidence="1">WYL domain-containing protein</fullName>
    </recommendedName>
</protein>
<sequence>MLEFSSIFYNDFFQIREIKMPSNLTALQIQLEILRLIPKTRFITAEEILQKLADIGVQRDIRSIQRLLESLSQQFEIERDMRDKPYGYRWKSNAKGLDLPILNEQQSLVLMLAKQYLNGILPSSIMNSMEAFFQQAEYNLVYDSHKKSGAEWLNKVAIAPTSQPLLPAKINPEIFSQISTALYQNRFLQVHYRSIHGKEHKAQVKPLALVQQGPSSYLVAQYENGDILHLALHRLLKVTVSTMIFERPDFNLKSYVESQKFGFTYGRKIRLTFRINKDIGGFLTETPLSMDQTVKDCGTEYEISATVIKSAMLEWWIAHFGEDYQEIDRTYLDENA</sequence>
<dbReference type="InterPro" id="IPR026881">
    <property type="entry name" value="WYL_dom"/>
</dbReference>
<name>Q4QKM0_HAEI8</name>